<evidence type="ECO:0000313" key="2">
    <source>
        <dbReference type="Proteomes" id="UP000075260"/>
    </source>
</evidence>
<dbReference type="Proteomes" id="UP000075260">
    <property type="component" value="Unassembled WGS sequence"/>
</dbReference>
<accession>A0A150QI98</accession>
<proteinExistence type="predicted"/>
<name>A0A150QI98_SORCE</name>
<comment type="caution">
    <text evidence="1">The sequence shown here is derived from an EMBL/GenBank/DDBJ whole genome shotgun (WGS) entry which is preliminary data.</text>
</comment>
<reference evidence="1 2" key="1">
    <citation type="submission" date="2014-02" db="EMBL/GenBank/DDBJ databases">
        <title>The small core and large imbalanced accessory genome model reveals a collaborative survival strategy of Sorangium cellulosum strains in nature.</title>
        <authorList>
            <person name="Han K."/>
            <person name="Peng R."/>
            <person name="Blom J."/>
            <person name="Li Y.-Z."/>
        </authorList>
    </citation>
    <scope>NUCLEOTIDE SEQUENCE [LARGE SCALE GENOMIC DNA]</scope>
    <source>
        <strain evidence="1 2">So0008-312</strain>
    </source>
</reference>
<dbReference type="AlphaFoldDB" id="A0A150QI98"/>
<protein>
    <submittedName>
        <fullName evidence="1">Uncharacterized protein</fullName>
    </submittedName>
</protein>
<dbReference type="OrthoDB" id="9883005at2"/>
<organism evidence="1 2">
    <name type="scientific">Sorangium cellulosum</name>
    <name type="common">Polyangium cellulosum</name>
    <dbReference type="NCBI Taxonomy" id="56"/>
    <lineage>
        <taxon>Bacteria</taxon>
        <taxon>Pseudomonadati</taxon>
        <taxon>Myxococcota</taxon>
        <taxon>Polyangia</taxon>
        <taxon>Polyangiales</taxon>
        <taxon>Polyangiaceae</taxon>
        <taxon>Sorangium</taxon>
    </lineage>
</organism>
<evidence type="ECO:0000313" key="1">
    <source>
        <dbReference type="EMBL" id="KYF67663.1"/>
    </source>
</evidence>
<dbReference type="RefSeq" id="WP_061609698.1">
    <property type="nucleotide sequence ID" value="NZ_JEMA01000629.1"/>
</dbReference>
<gene>
    <name evidence="1" type="ORF">BE15_25925</name>
</gene>
<dbReference type="EMBL" id="JEMA01000629">
    <property type="protein sequence ID" value="KYF67663.1"/>
    <property type="molecule type" value="Genomic_DNA"/>
</dbReference>
<sequence>MHETPPEACVLLFEGGSAHGPNGVFGAWTVAVDAAGALSIGGQVLGRDVAQRAAALSPGERQSLASVLDGLSSVPSRRSTRMGIPGESMLHITAVTPAGPTTLQLWHGEAKTLPPVAALLRWIDALIATHAGHAAAFA</sequence>